<gene>
    <name evidence="4" type="ORF">N5W20_04040</name>
</gene>
<evidence type="ECO:0000313" key="5">
    <source>
        <dbReference type="Proteomes" id="UP001163831"/>
    </source>
</evidence>
<evidence type="ECO:0000256" key="1">
    <source>
        <dbReference type="ARBA" id="ARBA00006484"/>
    </source>
</evidence>
<evidence type="ECO:0000256" key="2">
    <source>
        <dbReference type="ARBA" id="ARBA00023002"/>
    </source>
</evidence>
<dbReference type="NCBIfam" id="NF005559">
    <property type="entry name" value="PRK07231.1"/>
    <property type="match status" value="1"/>
</dbReference>
<feature type="domain" description="Ketoreductase" evidence="3">
    <location>
        <begin position="12"/>
        <end position="199"/>
    </location>
</feature>
<reference evidence="4" key="1">
    <citation type="submission" date="2022-10" db="EMBL/GenBank/DDBJ databases">
        <title>Candidatus Kirkpatrella diaphorinas gen. nov., sp. nov., an uncultured endosymbiont identified in a population of Diaphorina citri from Hawaii.</title>
        <authorList>
            <person name="Henry E.M."/>
            <person name="Carlson C.R."/>
            <person name="Kuo Y.-W."/>
        </authorList>
    </citation>
    <scope>NUCLEOTIDE SEQUENCE</scope>
    <source>
        <strain evidence="4">CADCRV1</strain>
    </source>
</reference>
<dbReference type="SMART" id="SM00822">
    <property type="entry name" value="PKS_KR"/>
    <property type="match status" value="1"/>
</dbReference>
<dbReference type="InterPro" id="IPR002347">
    <property type="entry name" value="SDR_fam"/>
</dbReference>
<dbReference type="InterPro" id="IPR020904">
    <property type="entry name" value="Sc_DH/Rdtase_CS"/>
</dbReference>
<dbReference type="InterPro" id="IPR057326">
    <property type="entry name" value="KR_dom"/>
</dbReference>
<dbReference type="PRINTS" id="PR00081">
    <property type="entry name" value="GDHRDH"/>
</dbReference>
<evidence type="ECO:0000259" key="3">
    <source>
        <dbReference type="SMART" id="SM00822"/>
    </source>
</evidence>
<dbReference type="RefSeq" id="WP_319807631.1">
    <property type="nucleotide sequence ID" value="NZ_CP107052.1"/>
</dbReference>
<comment type="similarity">
    <text evidence="1">Belongs to the short-chain dehydrogenases/reductases (SDR) family.</text>
</comment>
<sequence>MTQKTQPPFKGRTVLVTGASKGIGRQIALDFAAQGAQLAITARHEDELDHVLRDMKNAAPGRHIKLEADLADEKSVRKIFEGTVSHFGGLDILICNAGMQIAAPSEEMKLDDFEAVLKLNLTAVVINAQQAIRYWRDHKKTGTIVVTSSVHQKIPKPGYLGYSASKGALGNVVRTLALEFAQHGIRVNGIAPGAIITPMNEDWVKDPEKRKAVSKHIPMRRPGEASEISSGVLFLASDAASYITGQTLYVDGGLTLYRDFEDNWSS</sequence>
<dbReference type="EC" id="1.1.1.47" evidence="4"/>
<keyword evidence="2 4" id="KW-0560">Oxidoreductase</keyword>
<dbReference type="PRINTS" id="PR00080">
    <property type="entry name" value="SDRFAMILY"/>
</dbReference>
<organism evidence="4 5">
    <name type="scientific">Candidatus Kirkpatrickella diaphorinae</name>
    <dbReference type="NCBI Taxonomy" id="2984322"/>
    <lineage>
        <taxon>Bacteria</taxon>
        <taxon>Pseudomonadati</taxon>
        <taxon>Pseudomonadota</taxon>
        <taxon>Alphaproteobacteria</taxon>
        <taxon>Acetobacterales</taxon>
        <taxon>Acetobacteraceae</taxon>
        <taxon>Candidatus Kirkpatrickella</taxon>
    </lineage>
</organism>
<dbReference type="Proteomes" id="UP001163831">
    <property type="component" value="Chromosome"/>
</dbReference>
<dbReference type="PANTHER" id="PTHR43639">
    <property type="entry name" value="OXIDOREDUCTASE, SHORT-CHAIN DEHYDROGENASE/REDUCTASE FAMILY (AFU_ORTHOLOGUE AFUA_5G02870)"/>
    <property type="match status" value="1"/>
</dbReference>
<name>A0ABY6GMN6_9PROT</name>
<evidence type="ECO:0000313" key="4">
    <source>
        <dbReference type="EMBL" id="UYH52036.1"/>
    </source>
</evidence>
<dbReference type="Pfam" id="PF13561">
    <property type="entry name" value="adh_short_C2"/>
    <property type="match status" value="1"/>
</dbReference>
<dbReference type="Gene3D" id="3.40.50.720">
    <property type="entry name" value="NAD(P)-binding Rossmann-like Domain"/>
    <property type="match status" value="1"/>
</dbReference>
<accession>A0ABY6GMN6</accession>
<dbReference type="PANTHER" id="PTHR43639:SF1">
    <property type="entry name" value="SHORT-CHAIN DEHYDROGENASE_REDUCTASE FAMILY PROTEIN"/>
    <property type="match status" value="1"/>
</dbReference>
<dbReference type="GO" id="GO:0047936">
    <property type="term" value="F:glucose 1-dehydrogenase [NAD(P)+] activity"/>
    <property type="evidence" value="ECO:0007669"/>
    <property type="project" value="UniProtKB-EC"/>
</dbReference>
<dbReference type="SUPFAM" id="SSF51735">
    <property type="entry name" value="NAD(P)-binding Rossmann-fold domains"/>
    <property type="match status" value="1"/>
</dbReference>
<dbReference type="PROSITE" id="PS00061">
    <property type="entry name" value="ADH_SHORT"/>
    <property type="match status" value="1"/>
</dbReference>
<protein>
    <submittedName>
        <fullName evidence="4">Glucose 1-dehydrogenase</fullName>
        <ecNumber evidence="4">1.1.1.47</ecNumber>
    </submittedName>
</protein>
<proteinExistence type="inferred from homology"/>
<dbReference type="EMBL" id="CP107052">
    <property type="protein sequence ID" value="UYH52036.1"/>
    <property type="molecule type" value="Genomic_DNA"/>
</dbReference>
<dbReference type="InterPro" id="IPR036291">
    <property type="entry name" value="NAD(P)-bd_dom_sf"/>
</dbReference>
<keyword evidence="5" id="KW-1185">Reference proteome</keyword>